<dbReference type="Proteomes" id="UP000008070">
    <property type="component" value="Chromosome"/>
</dbReference>
<feature type="region of interest" description="Disordered" evidence="1">
    <location>
        <begin position="63"/>
        <end position="106"/>
    </location>
</feature>
<dbReference type="EMBL" id="FP103042">
    <property type="protein sequence ID" value="CAX27416.1"/>
    <property type="molecule type" value="Genomic_DNA"/>
</dbReference>
<protein>
    <submittedName>
        <fullName evidence="3">Membrane anchored protein in TolA-TolQ-TolR complex</fullName>
    </submittedName>
</protein>
<dbReference type="GO" id="GO:0043213">
    <property type="term" value="P:bacteriocin transport"/>
    <property type="evidence" value="ECO:0007669"/>
    <property type="project" value="InterPro"/>
</dbReference>
<feature type="compositionally biased region" description="Basic and acidic residues" evidence="1">
    <location>
        <begin position="312"/>
        <end position="321"/>
    </location>
</feature>
<gene>
    <name evidence="3" type="primary">tolA</name>
    <name evidence="3" type="ORF">METD_I5816</name>
</gene>
<feature type="compositionally biased region" description="Polar residues" evidence="1">
    <location>
        <begin position="339"/>
        <end position="368"/>
    </location>
</feature>
<dbReference type="NCBIfam" id="TIGR02794">
    <property type="entry name" value="tolA_full"/>
    <property type="match status" value="2"/>
</dbReference>
<feature type="compositionally biased region" description="Basic and acidic residues" evidence="1">
    <location>
        <begin position="218"/>
        <end position="285"/>
    </location>
</feature>
<dbReference type="InterPro" id="IPR014161">
    <property type="entry name" value="Tol-Pal_TolA"/>
</dbReference>
<feature type="region of interest" description="Disordered" evidence="1">
    <location>
        <begin position="181"/>
        <end position="285"/>
    </location>
</feature>
<dbReference type="HOGENOM" id="CLU_586366_0_0_5"/>
<evidence type="ECO:0000256" key="2">
    <source>
        <dbReference type="SAM" id="Phobius"/>
    </source>
</evidence>
<dbReference type="KEGG" id="mdi:METDI5816"/>
<evidence type="ECO:0000256" key="1">
    <source>
        <dbReference type="SAM" id="MobiDB-lite"/>
    </source>
</evidence>
<name>C7CA55_METED</name>
<evidence type="ECO:0000313" key="4">
    <source>
        <dbReference type="Proteomes" id="UP000008070"/>
    </source>
</evidence>
<feature type="compositionally biased region" description="Basic and acidic residues" evidence="1">
    <location>
        <begin position="192"/>
        <end position="209"/>
    </location>
</feature>
<evidence type="ECO:0000313" key="3">
    <source>
        <dbReference type="EMBL" id="CAX27416.1"/>
    </source>
</evidence>
<keyword evidence="2" id="KW-1133">Transmembrane helix</keyword>
<dbReference type="SUPFAM" id="SSF74653">
    <property type="entry name" value="TolA/TonB C-terminal domain"/>
    <property type="match status" value="1"/>
</dbReference>
<accession>C7CA55</accession>
<feature type="compositionally biased region" description="Low complexity" evidence="1">
    <location>
        <begin position="97"/>
        <end position="106"/>
    </location>
</feature>
<feature type="compositionally biased region" description="Basic and acidic residues" evidence="1">
    <location>
        <begin position="64"/>
        <end position="96"/>
    </location>
</feature>
<feature type="region of interest" description="Disordered" evidence="1">
    <location>
        <begin position="312"/>
        <end position="368"/>
    </location>
</feature>
<dbReference type="RefSeq" id="WP_015824777.1">
    <property type="nucleotide sequence ID" value="NC_012988.1"/>
</dbReference>
<dbReference type="GO" id="GO:0016020">
    <property type="term" value="C:membrane"/>
    <property type="evidence" value="ECO:0007669"/>
    <property type="project" value="InterPro"/>
</dbReference>
<feature type="transmembrane region" description="Helical" evidence="2">
    <location>
        <begin position="20"/>
        <end position="43"/>
    </location>
</feature>
<dbReference type="AlphaFoldDB" id="C7CA55"/>
<dbReference type="Gene3D" id="3.30.1150.10">
    <property type="match status" value="1"/>
</dbReference>
<dbReference type="GO" id="GO:0019534">
    <property type="term" value="F:toxin transmembrane transporter activity"/>
    <property type="evidence" value="ECO:0007669"/>
    <property type="project" value="InterPro"/>
</dbReference>
<keyword evidence="2" id="KW-0472">Membrane</keyword>
<reference evidence="4" key="1">
    <citation type="journal article" date="2009" name="PLoS ONE">
        <title>Methylobacterium genome sequences: a reference blueprint to investigate microbial metabolism of C1 compounds from natural and industrial sources.</title>
        <authorList>
            <person name="Vuilleumier S."/>
            <person name="Chistoserdova L."/>
            <person name="Lee M.-C."/>
            <person name="Bringel F."/>
            <person name="Lajus A."/>
            <person name="Zhou Y."/>
            <person name="Gourion B."/>
            <person name="Barbe V."/>
            <person name="Chang J."/>
            <person name="Cruveiller S."/>
            <person name="Dossat C."/>
            <person name="Gillett W."/>
            <person name="Gruffaz C."/>
            <person name="Haugen E."/>
            <person name="Hourcade E."/>
            <person name="Levy R."/>
            <person name="Mangenot S."/>
            <person name="Muller E."/>
            <person name="Nadalig T."/>
            <person name="Pagni M."/>
            <person name="Penny C."/>
            <person name="Peyraud R."/>
            <person name="Robinson D.G."/>
            <person name="Roche D."/>
            <person name="Rouy Z."/>
            <person name="Saenampechek C."/>
            <person name="Salvignol G."/>
            <person name="Vallenet D."/>
            <person name="Wu Z."/>
            <person name="Marx C.J."/>
            <person name="Vorholt J.A."/>
            <person name="Olson M.V."/>
            <person name="Kaul R."/>
            <person name="Weissenbach J."/>
            <person name="Medigue C."/>
            <person name="Lidstrom M.E."/>
        </authorList>
    </citation>
    <scope>NUCLEOTIDE SEQUENCE [LARGE SCALE GENOMIC DNA]</scope>
    <source>
        <strain evidence="4">DSM 6343 / CIP 106787 / DM4</strain>
    </source>
</reference>
<proteinExistence type="predicted"/>
<sequence>MALRWPTSLTASFRNREPGVWISAAVHAVVLGAALFVVAAPVLPEGEEGVPVEVLTEQQFSELTRGELNAEKPENKPNRADRVAEKQEQREPENAKTDAPAAPTRTADTRLAAVDAMPLRADTADPVKEEAEAAAAKAEAAKAEAEKAAAAKAAEAKAKAEVKAKADAAAKAEAAKAEAAKAAEAKAAAAKAEAEKREELQKLVEHEQAEAEAAAKAAEAKAKARAEAKAKADAKAKAEAKAEAEAKAKAEAKAEAEAEAKAKAEAAAKAEAEAEHRKQVAEAKAKADAEAKAKAEAAAKAKAKAMADARAKADAEAKARQQAELANRTSPGDSRETQTRAASQSTGSTGREVQRTASLGTASGTAQRLSPSLRGALVGMLQQQIERCYSAPPGATQGVVLPMLDIRLNPDGSLTTEPRVMRAGNNSVDQSIAQAALRAVRRCAPFKIPAQYAPYYNDWKAINAEFEFSPV</sequence>
<dbReference type="GeneID" id="72992494"/>
<organism evidence="3 4">
    <name type="scientific">Methylorubrum extorquens (strain DSM 6343 / CIP 106787 / DM4)</name>
    <name type="common">Methylobacterium extorquens</name>
    <dbReference type="NCBI Taxonomy" id="661410"/>
    <lineage>
        <taxon>Bacteria</taxon>
        <taxon>Pseudomonadati</taxon>
        <taxon>Pseudomonadota</taxon>
        <taxon>Alphaproteobacteria</taxon>
        <taxon>Hyphomicrobiales</taxon>
        <taxon>Methylobacteriaceae</taxon>
        <taxon>Methylorubrum</taxon>
    </lineage>
</organism>
<keyword evidence="2" id="KW-0812">Transmembrane</keyword>